<dbReference type="EMBL" id="FWYF01000001">
    <property type="protein sequence ID" value="SMD32316.1"/>
    <property type="molecule type" value="Genomic_DNA"/>
</dbReference>
<feature type="transmembrane region" description="Helical" evidence="6">
    <location>
        <begin position="306"/>
        <end position="327"/>
    </location>
</feature>
<keyword evidence="4 6" id="KW-1133">Transmembrane helix</keyword>
<dbReference type="Pfam" id="PF03739">
    <property type="entry name" value="LptF_LptG"/>
    <property type="match status" value="1"/>
</dbReference>
<evidence type="ECO:0000256" key="3">
    <source>
        <dbReference type="ARBA" id="ARBA00022692"/>
    </source>
</evidence>
<accession>A0A1W2G7Q0</accession>
<dbReference type="GO" id="GO:0015920">
    <property type="term" value="P:lipopolysaccharide transport"/>
    <property type="evidence" value="ECO:0007669"/>
    <property type="project" value="TreeGrafter"/>
</dbReference>
<name>A0A1W2G7Q0_REIFA</name>
<evidence type="ECO:0000313" key="7">
    <source>
        <dbReference type="EMBL" id="SMD32316.1"/>
    </source>
</evidence>
<evidence type="ECO:0000256" key="6">
    <source>
        <dbReference type="SAM" id="Phobius"/>
    </source>
</evidence>
<dbReference type="OrthoDB" id="9807977at2"/>
<feature type="transmembrane region" description="Helical" evidence="6">
    <location>
        <begin position="273"/>
        <end position="294"/>
    </location>
</feature>
<dbReference type="RefSeq" id="WP_084370981.1">
    <property type="nucleotide sequence ID" value="NZ_FWYF01000001.1"/>
</dbReference>
<evidence type="ECO:0000256" key="4">
    <source>
        <dbReference type="ARBA" id="ARBA00022989"/>
    </source>
</evidence>
<proteinExistence type="predicted"/>
<organism evidence="7 8">
    <name type="scientific">Reichenbachiella faecimaris</name>
    <dbReference type="NCBI Taxonomy" id="692418"/>
    <lineage>
        <taxon>Bacteria</taxon>
        <taxon>Pseudomonadati</taxon>
        <taxon>Bacteroidota</taxon>
        <taxon>Cytophagia</taxon>
        <taxon>Cytophagales</taxon>
        <taxon>Reichenbachiellaceae</taxon>
        <taxon>Reichenbachiella</taxon>
    </lineage>
</organism>
<feature type="transmembrane region" description="Helical" evidence="6">
    <location>
        <begin position="100"/>
        <end position="122"/>
    </location>
</feature>
<dbReference type="AlphaFoldDB" id="A0A1W2G7Q0"/>
<protein>
    <submittedName>
        <fullName evidence="7">Lipopolysaccharide export system permease protein</fullName>
    </submittedName>
</protein>
<gene>
    <name evidence="7" type="ORF">SAMN04488029_0660</name>
</gene>
<sequence>MKLLDKYILSKFLKTYVFVVGILVVVIMVIDFTEKNEKYIKNAVPAEAIVQYYLAFAPWIANLISPITVFITTVLVTSGMAVKTEIVAILSAGVSFRRMLVPYLIGACMIAAVSFYVNGWLIPNSNKYRIGFEIEYLKKPFYFNERDIHFKVADNDYIYIQRYNNRTESAYRVTLERIVNNKLEAKLFAKKMTWDDSLNNWKFKDWELREIKNFREVITRGEEIDSVFNLSPDDFDTKYQLNATMNMDELEEYIDLLKSRGSSEVGLYEIEKYIRYMLPFTAIILTLMGVSVSAEKSTRGGAGFKIALGFVIAFVFILLFVLVKAIAEAGSMHPILAIWIPNIVGLAAALVMYRFVPK</sequence>
<feature type="transmembrane region" description="Helical" evidence="6">
    <location>
        <begin position="12"/>
        <end position="32"/>
    </location>
</feature>
<dbReference type="STRING" id="692418.SAMN04488029_0660"/>
<keyword evidence="8" id="KW-1185">Reference proteome</keyword>
<feature type="transmembrane region" description="Helical" evidence="6">
    <location>
        <begin position="52"/>
        <end position="79"/>
    </location>
</feature>
<keyword evidence="5 6" id="KW-0472">Membrane</keyword>
<evidence type="ECO:0000256" key="1">
    <source>
        <dbReference type="ARBA" id="ARBA00004651"/>
    </source>
</evidence>
<feature type="transmembrane region" description="Helical" evidence="6">
    <location>
        <begin position="333"/>
        <end position="356"/>
    </location>
</feature>
<comment type="subcellular location">
    <subcellularLocation>
        <location evidence="1">Cell membrane</location>
        <topology evidence="1">Multi-pass membrane protein</topology>
    </subcellularLocation>
</comment>
<dbReference type="PANTHER" id="PTHR33529:SF8">
    <property type="entry name" value="PERMEASE, YJGP_YJGQ FAMILY"/>
    <property type="match status" value="1"/>
</dbReference>
<reference evidence="7 8" key="1">
    <citation type="submission" date="2017-04" db="EMBL/GenBank/DDBJ databases">
        <authorList>
            <person name="Afonso C.L."/>
            <person name="Miller P.J."/>
            <person name="Scott M.A."/>
            <person name="Spackman E."/>
            <person name="Goraichik I."/>
            <person name="Dimitrov K.M."/>
            <person name="Suarez D.L."/>
            <person name="Swayne D.E."/>
        </authorList>
    </citation>
    <scope>NUCLEOTIDE SEQUENCE [LARGE SCALE GENOMIC DNA]</scope>
    <source>
        <strain evidence="7 8">DSM 26133</strain>
    </source>
</reference>
<dbReference type="InterPro" id="IPR005495">
    <property type="entry name" value="LptG/LptF_permease"/>
</dbReference>
<dbReference type="GO" id="GO:0043190">
    <property type="term" value="C:ATP-binding cassette (ABC) transporter complex"/>
    <property type="evidence" value="ECO:0007669"/>
    <property type="project" value="TreeGrafter"/>
</dbReference>
<evidence type="ECO:0000256" key="2">
    <source>
        <dbReference type="ARBA" id="ARBA00022475"/>
    </source>
</evidence>
<keyword evidence="2" id="KW-1003">Cell membrane</keyword>
<dbReference type="PANTHER" id="PTHR33529">
    <property type="entry name" value="SLR0882 PROTEIN-RELATED"/>
    <property type="match status" value="1"/>
</dbReference>
<dbReference type="Proteomes" id="UP000192472">
    <property type="component" value="Unassembled WGS sequence"/>
</dbReference>
<evidence type="ECO:0000256" key="5">
    <source>
        <dbReference type="ARBA" id="ARBA00023136"/>
    </source>
</evidence>
<evidence type="ECO:0000313" key="8">
    <source>
        <dbReference type="Proteomes" id="UP000192472"/>
    </source>
</evidence>
<keyword evidence="3 6" id="KW-0812">Transmembrane</keyword>